<proteinExistence type="predicted"/>
<organism evidence="2 4">
    <name type="scientific">Phocaeicola dorei</name>
    <dbReference type="NCBI Taxonomy" id="357276"/>
    <lineage>
        <taxon>Bacteria</taxon>
        <taxon>Pseudomonadati</taxon>
        <taxon>Bacteroidota</taxon>
        <taxon>Bacteroidia</taxon>
        <taxon>Bacteroidales</taxon>
        <taxon>Bacteroidaceae</taxon>
        <taxon>Phocaeicola</taxon>
    </lineage>
</organism>
<evidence type="ECO:0000313" key="3">
    <source>
        <dbReference type="EMBL" id="MDU0269196.1"/>
    </source>
</evidence>
<feature type="transmembrane region" description="Helical" evidence="1">
    <location>
        <begin position="267"/>
        <end position="286"/>
    </location>
</feature>
<dbReference type="InterPro" id="IPR049458">
    <property type="entry name" value="EpsG-like"/>
</dbReference>
<dbReference type="RefSeq" id="WP_149940737.1">
    <property type="nucleotide sequence ID" value="NZ_BAABYF010000001.1"/>
</dbReference>
<feature type="transmembrane region" description="Helical" evidence="1">
    <location>
        <begin position="322"/>
        <end position="339"/>
    </location>
</feature>
<feature type="transmembrane region" description="Helical" evidence="1">
    <location>
        <begin position="351"/>
        <end position="368"/>
    </location>
</feature>
<dbReference type="Proteomes" id="UP000347681">
    <property type="component" value="Unassembled WGS sequence"/>
</dbReference>
<dbReference type="EMBL" id="VVZB01000002">
    <property type="protein sequence ID" value="KAA5385274.1"/>
    <property type="molecule type" value="Genomic_DNA"/>
</dbReference>
<comment type="caution">
    <text evidence="2">The sequence shown here is derived from an EMBL/GenBank/DDBJ whole genome shotgun (WGS) entry which is preliminary data.</text>
</comment>
<sequence length="369" mass="42969">MIDFIPVSEYAHYFDVTVLCMVLTAVWQCHTGSVLKKETVSLNAMWGVLFTLILILYMGLRPVSVYFGDTVNYAKGFYTAANSCDPFSWQWEGEWLFHNLMQWFAKYSDIHTFFLLCATVYIGSLWLAMQRIFKEYYYIPFLVILSMFTFWSYGVNGIRNGMGASLFILAMTYVNRPPVMIGLCVLAAGIHKSIYLMVGAGTLTWFIKNSYWYLAGWGACVGVSYAVGGRIQAYLAATNLMGGDNRFSGYLTGDNMVGEIVQMSMTFRWDFLLYSAMGVAVGYYFIFRRNFKDEYYHWIYNTFLVTNAFWVLVIRAAYSNRFAQISWFIMPVVLIYPFMKERFWVNHEKMLGYALLTFYAFTFYFNIWK</sequence>
<dbReference type="Proteomes" id="UP001181086">
    <property type="component" value="Unassembled WGS sequence"/>
</dbReference>
<feature type="transmembrane region" description="Helical" evidence="1">
    <location>
        <begin position="136"/>
        <end position="154"/>
    </location>
</feature>
<feature type="transmembrane region" description="Helical" evidence="1">
    <location>
        <begin position="211"/>
        <end position="231"/>
    </location>
</feature>
<reference evidence="2 4" key="1">
    <citation type="journal article" date="2019" name="Nat. Med.">
        <title>A library of human gut bacterial isolates paired with longitudinal multiomics data enables mechanistic microbiome research.</title>
        <authorList>
            <person name="Poyet M."/>
            <person name="Groussin M."/>
            <person name="Gibbons S.M."/>
            <person name="Avila-Pacheco J."/>
            <person name="Jiang X."/>
            <person name="Kearney S.M."/>
            <person name="Perrotta A.R."/>
            <person name="Berdy B."/>
            <person name="Zhao S."/>
            <person name="Lieberman T.D."/>
            <person name="Swanson P.K."/>
            <person name="Smith M."/>
            <person name="Roesemann S."/>
            <person name="Alexander J.E."/>
            <person name="Rich S.A."/>
            <person name="Livny J."/>
            <person name="Vlamakis H."/>
            <person name="Clish C."/>
            <person name="Bullock K."/>
            <person name="Deik A."/>
            <person name="Scott J."/>
            <person name="Pierce K.A."/>
            <person name="Xavier R.J."/>
            <person name="Alm E.J."/>
        </authorList>
    </citation>
    <scope>NUCLEOTIDE SEQUENCE [LARGE SCALE GENOMIC DNA]</scope>
    <source>
        <strain evidence="2 4">BIOML-A5</strain>
    </source>
</reference>
<keyword evidence="1" id="KW-0812">Transmembrane</keyword>
<feature type="transmembrane region" description="Helical" evidence="1">
    <location>
        <begin position="110"/>
        <end position="129"/>
    </location>
</feature>
<feature type="transmembrane region" description="Helical" evidence="1">
    <location>
        <begin position="42"/>
        <end position="60"/>
    </location>
</feature>
<protein>
    <submittedName>
        <fullName evidence="2">EpsG family protein</fullName>
    </submittedName>
</protein>
<evidence type="ECO:0000313" key="4">
    <source>
        <dbReference type="Proteomes" id="UP000347681"/>
    </source>
</evidence>
<accession>A0A5M5ZXC8</accession>
<feature type="transmembrane region" description="Helical" evidence="1">
    <location>
        <begin position="166"/>
        <end position="190"/>
    </location>
</feature>
<keyword evidence="1" id="KW-0472">Membrane</keyword>
<reference evidence="3" key="2">
    <citation type="submission" date="2023-10" db="EMBL/GenBank/DDBJ databases">
        <title>Genome of Potential pathogenic bacteria in Crohn's disease.</title>
        <authorList>
            <person name="Rodriguez-Palacios A."/>
        </authorList>
    </citation>
    <scope>NUCLEOTIDE SEQUENCE</scope>
    <source>
        <strain evidence="3">CavFT-hAR62</strain>
    </source>
</reference>
<gene>
    <name evidence="2" type="ORF">F2Y61_05420</name>
    <name evidence="3" type="ORF">RVH45_04635</name>
</gene>
<dbReference type="AlphaFoldDB" id="A0A5M5ZXC8"/>
<name>A0A5M5ZXC8_9BACT</name>
<dbReference type="Pfam" id="PF14897">
    <property type="entry name" value="EpsG"/>
    <property type="match status" value="1"/>
</dbReference>
<evidence type="ECO:0000313" key="2">
    <source>
        <dbReference type="EMBL" id="KAA5385274.1"/>
    </source>
</evidence>
<evidence type="ECO:0000256" key="1">
    <source>
        <dbReference type="SAM" id="Phobius"/>
    </source>
</evidence>
<feature type="transmembrane region" description="Helical" evidence="1">
    <location>
        <begin position="298"/>
        <end position="316"/>
    </location>
</feature>
<feature type="transmembrane region" description="Helical" evidence="1">
    <location>
        <begin position="12"/>
        <end position="30"/>
    </location>
</feature>
<dbReference type="EMBL" id="JAWDEV010000001">
    <property type="protein sequence ID" value="MDU0269196.1"/>
    <property type="molecule type" value="Genomic_DNA"/>
</dbReference>
<keyword evidence="1" id="KW-1133">Transmembrane helix</keyword>